<evidence type="ECO:0000313" key="2">
    <source>
        <dbReference type="Proteomes" id="UP000091820"/>
    </source>
</evidence>
<proteinExistence type="predicted"/>
<dbReference type="Proteomes" id="UP000091820">
    <property type="component" value="Unassembled WGS sequence"/>
</dbReference>
<keyword evidence="2" id="KW-1185">Reference proteome</keyword>
<sequence length="73" mass="8477">MQNKFMPHQYPAGKHGFFVSGKRPKCSKSELRLTQTNPLQQPYCRHLSLVEVALKISQNQPLKEALKQQQQQE</sequence>
<reference evidence="1" key="2">
    <citation type="submission" date="2020-05" db="UniProtKB">
        <authorList>
            <consortium name="EnsemblMetazoa"/>
        </authorList>
    </citation>
    <scope>IDENTIFICATION</scope>
    <source>
        <strain evidence="1">IAEA</strain>
    </source>
</reference>
<organism evidence="1 2">
    <name type="scientific">Glossina brevipalpis</name>
    <dbReference type="NCBI Taxonomy" id="37001"/>
    <lineage>
        <taxon>Eukaryota</taxon>
        <taxon>Metazoa</taxon>
        <taxon>Ecdysozoa</taxon>
        <taxon>Arthropoda</taxon>
        <taxon>Hexapoda</taxon>
        <taxon>Insecta</taxon>
        <taxon>Pterygota</taxon>
        <taxon>Neoptera</taxon>
        <taxon>Endopterygota</taxon>
        <taxon>Diptera</taxon>
        <taxon>Brachycera</taxon>
        <taxon>Muscomorpha</taxon>
        <taxon>Hippoboscoidea</taxon>
        <taxon>Glossinidae</taxon>
        <taxon>Glossina</taxon>
    </lineage>
</organism>
<name>A0A1A9WI85_9MUSC</name>
<dbReference type="EnsemblMetazoa" id="GBRI020758-RA">
    <property type="protein sequence ID" value="GBRI020758-PA"/>
    <property type="gene ID" value="GBRI020758"/>
</dbReference>
<accession>A0A1A9WI85</accession>
<evidence type="ECO:0000313" key="1">
    <source>
        <dbReference type="EnsemblMetazoa" id="GBRI020758-PA"/>
    </source>
</evidence>
<dbReference type="VEuPathDB" id="VectorBase:GBRI020758"/>
<protein>
    <submittedName>
        <fullName evidence="1">Uncharacterized protein</fullName>
    </submittedName>
</protein>
<reference evidence="2" key="1">
    <citation type="submission" date="2014-03" db="EMBL/GenBank/DDBJ databases">
        <authorList>
            <person name="Aksoy S."/>
            <person name="Warren W."/>
            <person name="Wilson R.K."/>
        </authorList>
    </citation>
    <scope>NUCLEOTIDE SEQUENCE [LARGE SCALE GENOMIC DNA]</scope>
    <source>
        <strain evidence="2">IAEA</strain>
    </source>
</reference>
<dbReference type="AlphaFoldDB" id="A0A1A9WI85"/>